<dbReference type="STRING" id="2711.A0A067DBC1"/>
<evidence type="ECO:0000313" key="2">
    <source>
        <dbReference type="Proteomes" id="UP000027120"/>
    </source>
</evidence>
<protein>
    <submittedName>
        <fullName evidence="1">Uncharacterized protein</fullName>
    </submittedName>
</protein>
<evidence type="ECO:0000313" key="1">
    <source>
        <dbReference type="EMBL" id="KDO36312.1"/>
    </source>
</evidence>
<sequence length="118" mass="12929">MIAKCSVQSNDPHLFQTLNGLRHIAETRRFKAWLLDQFGVLHDGKKPYPGAISTLEMLATTGAKMVVISNSSRRASTTIDKLKSLGFDPSLFAGAITSGELTHQYLLRLIIASSVIKD</sequence>
<dbReference type="InterPro" id="IPR036412">
    <property type="entry name" value="HAD-like_sf"/>
</dbReference>
<keyword evidence="2" id="KW-1185">Reference proteome</keyword>
<organism evidence="1 2">
    <name type="scientific">Citrus sinensis</name>
    <name type="common">Sweet orange</name>
    <name type="synonym">Citrus aurantium var. sinensis</name>
    <dbReference type="NCBI Taxonomy" id="2711"/>
    <lineage>
        <taxon>Eukaryota</taxon>
        <taxon>Viridiplantae</taxon>
        <taxon>Streptophyta</taxon>
        <taxon>Embryophyta</taxon>
        <taxon>Tracheophyta</taxon>
        <taxon>Spermatophyta</taxon>
        <taxon>Magnoliopsida</taxon>
        <taxon>eudicotyledons</taxon>
        <taxon>Gunneridae</taxon>
        <taxon>Pentapetalae</taxon>
        <taxon>rosids</taxon>
        <taxon>malvids</taxon>
        <taxon>Sapindales</taxon>
        <taxon>Rutaceae</taxon>
        <taxon>Aurantioideae</taxon>
        <taxon>Citrus</taxon>
    </lineage>
</organism>
<dbReference type="SMR" id="A0A067DBC1"/>
<dbReference type="Pfam" id="PF13344">
    <property type="entry name" value="Hydrolase_6"/>
    <property type="match status" value="1"/>
</dbReference>
<gene>
    <name evidence="1" type="ORF">CISIN_1g033480mg</name>
</gene>
<dbReference type="PANTHER" id="PTHR19288">
    <property type="entry name" value="4-NITROPHENYLPHOSPHATASE-RELATED"/>
    <property type="match status" value="1"/>
</dbReference>
<dbReference type="Gene3D" id="3.40.50.1000">
    <property type="entry name" value="HAD superfamily/HAD-like"/>
    <property type="match status" value="1"/>
</dbReference>
<accession>A0A067DBC1</accession>
<proteinExistence type="predicted"/>
<dbReference type="InterPro" id="IPR023214">
    <property type="entry name" value="HAD_sf"/>
</dbReference>
<dbReference type="PANTHER" id="PTHR19288:SF90">
    <property type="entry name" value="OS08G0542600 PROTEIN"/>
    <property type="match status" value="1"/>
</dbReference>
<dbReference type="SUPFAM" id="SSF56784">
    <property type="entry name" value="HAD-like"/>
    <property type="match status" value="1"/>
</dbReference>
<reference evidence="1 2" key="1">
    <citation type="submission" date="2014-04" db="EMBL/GenBank/DDBJ databases">
        <authorList>
            <consortium name="International Citrus Genome Consortium"/>
            <person name="Gmitter F."/>
            <person name="Chen C."/>
            <person name="Farmerie W."/>
            <person name="Harkins T."/>
            <person name="Desany B."/>
            <person name="Mohiuddin M."/>
            <person name="Kodira C."/>
            <person name="Borodovsky M."/>
            <person name="Lomsadze A."/>
            <person name="Burns P."/>
            <person name="Jenkins J."/>
            <person name="Prochnik S."/>
            <person name="Shu S."/>
            <person name="Chapman J."/>
            <person name="Pitluck S."/>
            <person name="Schmutz J."/>
            <person name="Rokhsar D."/>
        </authorList>
    </citation>
    <scope>NUCLEOTIDE SEQUENCE</scope>
</reference>
<dbReference type="EMBL" id="KK794914">
    <property type="protein sequence ID" value="KDO36312.1"/>
    <property type="molecule type" value="Genomic_DNA"/>
</dbReference>
<dbReference type="AlphaFoldDB" id="A0A067DBC1"/>
<dbReference type="Proteomes" id="UP000027120">
    <property type="component" value="Unassembled WGS sequence"/>
</dbReference>
<name>A0A067DBC1_CITSI</name>
<dbReference type="InterPro" id="IPR006357">
    <property type="entry name" value="HAD-SF_hydro_IIA"/>
</dbReference>